<protein>
    <recommendedName>
        <fullName evidence="4">Cytochrome oxidase assembly protein</fullName>
    </recommendedName>
</protein>
<gene>
    <name evidence="2" type="ORF">GCM10011501_28030</name>
</gene>
<keyword evidence="1" id="KW-0472">Membrane</keyword>
<dbReference type="EMBL" id="BNAH01000012">
    <property type="protein sequence ID" value="GHE96913.1"/>
    <property type="molecule type" value="Genomic_DNA"/>
</dbReference>
<proteinExistence type="predicted"/>
<evidence type="ECO:0000313" key="3">
    <source>
        <dbReference type="Proteomes" id="UP000626370"/>
    </source>
</evidence>
<accession>A0ABQ3IYB5</accession>
<keyword evidence="3" id="KW-1185">Reference proteome</keyword>
<keyword evidence="1" id="KW-0812">Transmembrane</keyword>
<comment type="caution">
    <text evidence="2">The sequence shown here is derived from an EMBL/GenBank/DDBJ whole genome shotgun (WGS) entry which is preliminary data.</text>
</comment>
<sequence>MSDLKLTKSRQYLLLVIGVFLVPVILAKLALDNRWFDYGVTNQGELVNNHLTLADLGLKADEFNHKWLMLVNLPEQCDDLCESTLLTINNAYVLLGKEIPRVLPVALTQTAITDKMRQSMHHSKWQSQTLPEKAKQNLDKPQLIIIDPLSNVVLSYKLPTEAENVSQLGNAIIADMKKLLKYSRIG</sequence>
<organism evidence="2 3">
    <name type="scientific">Thalassotalea profundi</name>
    <dbReference type="NCBI Taxonomy" id="2036687"/>
    <lineage>
        <taxon>Bacteria</taxon>
        <taxon>Pseudomonadati</taxon>
        <taxon>Pseudomonadota</taxon>
        <taxon>Gammaproteobacteria</taxon>
        <taxon>Alteromonadales</taxon>
        <taxon>Colwelliaceae</taxon>
        <taxon>Thalassotalea</taxon>
    </lineage>
</organism>
<evidence type="ECO:0000313" key="2">
    <source>
        <dbReference type="EMBL" id="GHE96913.1"/>
    </source>
</evidence>
<feature type="transmembrane region" description="Helical" evidence="1">
    <location>
        <begin position="12"/>
        <end position="31"/>
    </location>
</feature>
<evidence type="ECO:0008006" key="4">
    <source>
        <dbReference type="Google" id="ProtNLM"/>
    </source>
</evidence>
<reference evidence="3" key="1">
    <citation type="journal article" date="2019" name="Int. J. Syst. Evol. Microbiol.">
        <title>The Global Catalogue of Microorganisms (GCM) 10K type strain sequencing project: providing services to taxonomists for standard genome sequencing and annotation.</title>
        <authorList>
            <consortium name="The Broad Institute Genomics Platform"/>
            <consortium name="The Broad Institute Genome Sequencing Center for Infectious Disease"/>
            <person name="Wu L."/>
            <person name="Ma J."/>
        </authorList>
    </citation>
    <scope>NUCLEOTIDE SEQUENCE [LARGE SCALE GENOMIC DNA]</scope>
    <source>
        <strain evidence="3">CGMCC 1.15922</strain>
    </source>
</reference>
<keyword evidence="1" id="KW-1133">Transmembrane helix</keyword>
<evidence type="ECO:0000256" key="1">
    <source>
        <dbReference type="SAM" id="Phobius"/>
    </source>
</evidence>
<dbReference type="Proteomes" id="UP000626370">
    <property type="component" value="Unassembled WGS sequence"/>
</dbReference>
<name>A0ABQ3IYB5_9GAMM</name>
<dbReference type="RefSeq" id="WP_189378882.1">
    <property type="nucleotide sequence ID" value="NZ_BNAH01000012.1"/>
</dbReference>